<gene>
    <name evidence="1" type="ORF">IAC53_01405</name>
</gene>
<organism evidence="1 2">
    <name type="scientific">Candidatus Fimenecus excrementigallinarum</name>
    <dbReference type="NCBI Taxonomy" id="2840816"/>
    <lineage>
        <taxon>Bacteria</taxon>
        <taxon>Bacillati</taxon>
        <taxon>Bacillota</taxon>
        <taxon>Clostridia</taxon>
        <taxon>Candidatus Fimenecus</taxon>
    </lineage>
</organism>
<name>A0A9D1IEN4_9FIRM</name>
<accession>A0A9D1IEN4</accession>
<sequence>MNKKAYETPLAEITVFETEDIITTSPGMGGEIELPDLDLDLFITP</sequence>
<comment type="caution">
    <text evidence="1">The sequence shown here is derived from an EMBL/GenBank/DDBJ whole genome shotgun (WGS) entry which is preliminary data.</text>
</comment>
<reference evidence="1" key="2">
    <citation type="journal article" date="2021" name="PeerJ">
        <title>Extensive microbial diversity within the chicken gut microbiome revealed by metagenomics and culture.</title>
        <authorList>
            <person name="Gilroy R."/>
            <person name="Ravi A."/>
            <person name="Getino M."/>
            <person name="Pursley I."/>
            <person name="Horton D.L."/>
            <person name="Alikhan N.F."/>
            <person name="Baker D."/>
            <person name="Gharbi K."/>
            <person name="Hall N."/>
            <person name="Watson M."/>
            <person name="Adriaenssens E.M."/>
            <person name="Foster-Nyarko E."/>
            <person name="Jarju S."/>
            <person name="Secka A."/>
            <person name="Antonio M."/>
            <person name="Oren A."/>
            <person name="Chaudhuri R.R."/>
            <person name="La Ragione R."/>
            <person name="Hildebrand F."/>
            <person name="Pallen M.J."/>
        </authorList>
    </citation>
    <scope>NUCLEOTIDE SEQUENCE</scope>
    <source>
        <strain evidence="1">ChiGjej1B1-19959</strain>
    </source>
</reference>
<dbReference type="Proteomes" id="UP000824071">
    <property type="component" value="Unassembled WGS sequence"/>
</dbReference>
<evidence type="ECO:0000313" key="1">
    <source>
        <dbReference type="EMBL" id="HIU35251.1"/>
    </source>
</evidence>
<reference evidence="1" key="1">
    <citation type="submission" date="2020-10" db="EMBL/GenBank/DDBJ databases">
        <authorList>
            <person name="Gilroy R."/>
        </authorList>
    </citation>
    <scope>NUCLEOTIDE SEQUENCE</scope>
    <source>
        <strain evidence="1">ChiGjej1B1-19959</strain>
    </source>
</reference>
<evidence type="ECO:0000313" key="2">
    <source>
        <dbReference type="Proteomes" id="UP000824071"/>
    </source>
</evidence>
<dbReference type="AlphaFoldDB" id="A0A9D1IEN4"/>
<proteinExistence type="predicted"/>
<dbReference type="EMBL" id="DVMW01000012">
    <property type="protein sequence ID" value="HIU35251.1"/>
    <property type="molecule type" value="Genomic_DNA"/>
</dbReference>
<evidence type="ECO:0008006" key="3">
    <source>
        <dbReference type="Google" id="ProtNLM"/>
    </source>
</evidence>
<protein>
    <recommendedName>
        <fullName evidence="3">Lasso RiPP family leader peptide-containing protein</fullName>
    </recommendedName>
</protein>